<dbReference type="EMBL" id="BAABID010000008">
    <property type="protein sequence ID" value="GAA4728108.1"/>
    <property type="molecule type" value="Genomic_DNA"/>
</dbReference>
<protein>
    <recommendedName>
        <fullName evidence="3">Secreted protein</fullName>
    </recommendedName>
</protein>
<reference evidence="2" key="1">
    <citation type="journal article" date="2019" name="Int. J. Syst. Evol. Microbiol.">
        <title>The Global Catalogue of Microorganisms (GCM) 10K type strain sequencing project: providing services to taxonomists for standard genome sequencing and annotation.</title>
        <authorList>
            <consortium name="The Broad Institute Genomics Platform"/>
            <consortium name="The Broad Institute Genome Sequencing Center for Infectious Disease"/>
            <person name="Wu L."/>
            <person name="Ma J."/>
        </authorList>
    </citation>
    <scope>NUCLEOTIDE SEQUENCE [LARGE SCALE GENOMIC DNA]</scope>
    <source>
        <strain evidence="2">JCM 18063</strain>
    </source>
</reference>
<evidence type="ECO:0000313" key="1">
    <source>
        <dbReference type="EMBL" id="GAA4728108.1"/>
    </source>
</evidence>
<dbReference type="RefSeq" id="WP_172149910.1">
    <property type="nucleotide sequence ID" value="NZ_BAABID010000008.1"/>
</dbReference>
<keyword evidence="2" id="KW-1185">Reference proteome</keyword>
<dbReference type="Proteomes" id="UP001500956">
    <property type="component" value="Unassembled WGS sequence"/>
</dbReference>
<comment type="caution">
    <text evidence="1">The sequence shown here is derived from an EMBL/GenBank/DDBJ whole genome shotgun (WGS) entry which is preliminary data.</text>
</comment>
<gene>
    <name evidence="1" type="ORF">GCM10023216_19220</name>
</gene>
<evidence type="ECO:0000313" key="2">
    <source>
        <dbReference type="Proteomes" id="UP001500956"/>
    </source>
</evidence>
<evidence type="ECO:0008006" key="3">
    <source>
        <dbReference type="Google" id="ProtNLM"/>
    </source>
</evidence>
<proteinExistence type="predicted"/>
<accession>A0ABP8YGX8</accession>
<sequence length="140" mass="14736">MTTGDGTRRWLPMRLAIIALVVLVALLVAILARPGQQELVLETYRGLPAAAEEDPAAVDLEPGWVLGEDGRLAVYAVGSSTCPWTPTSVTADGDRVTVALEIVDGPQCTADLVPTTHVVALPSGVDPDRVEVDVRLVDAV</sequence>
<organism evidence="1 2">
    <name type="scientific">Isoptericola chiayiensis</name>
    <dbReference type="NCBI Taxonomy" id="579446"/>
    <lineage>
        <taxon>Bacteria</taxon>
        <taxon>Bacillati</taxon>
        <taxon>Actinomycetota</taxon>
        <taxon>Actinomycetes</taxon>
        <taxon>Micrococcales</taxon>
        <taxon>Promicromonosporaceae</taxon>
        <taxon>Isoptericola</taxon>
    </lineage>
</organism>
<name>A0ABP8YGX8_9MICO</name>